<dbReference type="AlphaFoldDB" id="A0AAI8YZ31"/>
<dbReference type="PANTHER" id="PTHR10848">
    <property type="entry name" value="MEIOTIC RECOMBINATION PROTEIN SPO11"/>
    <property type="match status" value="1"/>
</dbReference>
<keyword evidence="11" id="KW-0539">Nucleus</keyword>
<comment type="caution">
    <text evidence="16">The sequence shown here is derived from an EMBL/GenBank/DDBJ whole genome shotgun (WGS) entry which is preliminary data.</text>
</comment>
<evidence type="ECO:0000256" key="11">
    <source>
        <dbReference type="ARBA" id="ARBA00023242"/>
    </source>
</evidence>
<dbReference type="Pfam" id="PF04406">
    <property type="entry name" value="TP6A_N"/>
    <property type="match status" value="1"/>
</dbReference>
<keyword evidence="7" id="KW-0460">Magnesium</keyword>
<evidence type="ECO:0000313" key="17">
    <source>
        <dbReference type="Proteomes" id="UP001296104"/>
    </source>
</evidence>
<feature type="region of interest" description="Disordered" evidence="13">
    <location>
        <begin position="17"/>
        <end position="49"/>
    </location>
</feature>
<evidence type="ECO:0000259" key="15">
    <source>
        <dbReference type="Pfam" id="PF21180"/>
    </source>
</evidence>
<name>A0AAI8YZ31_9PEZI</name>
<feature type="domain" description="Spo11/DNA topoisomerase VI subunit A N-terminal" evidence="14">
    <location>
        <begin position="108"/>
        <end position="169"/>
    </location>
</feature>
<dbReference type="Gene3D" id="1.10.10.10">
    <property type="entry name" value="Winged helix-like DNA-binding domain superfamily/Winged helix DNA-binding domain"/>
    <property type="match status" value="1"/>
</dbReference>
<keyword evidence="9 12" id="KW-0238">DNA-binding</keyword>
<evidence type="ECO:0000256" key="12">
    <source>
        <dbReference type="PROSITE-ProRule" id="PRU01385"/>
    </source>
</evidence>
<dbReference type="GO" id="GO:0000706">
    <property type="term" value="P:meiotic DNA double-strand break processing"/>
    <property type="evidence" value="ECO:0007669"/>
    <property type="project" value="TreeGrafter"/>
</dbReference>
<evidence type="ECO:0000256" key="13">
    <source>
        <dbReference type="SAM" id="MobiDB-lite"/>
    </source>
</evidence>
<evidence type="ECO:0000313" key="16">
    <source>
        <dbReference type="EMBL" id="CAK4016770.1"/>
    </source>
</evidence>
<evidence type="ECO:0000256" key="2">
    <source>
        <dbReference type="ARBA" id="ARBA00001946"/>
    </source>
</evidence>
<evidence type="ECO:0000256" key="1">
    <source>
        <dbReference type="ARBA" id="ARBA00000185"/>
    </source>
</evidence>
<dbReference type="InterPro" id="IPR013049">
    <property type="entry name" value="Spo11/TopoVI_A_N"/>
</dbReference>
<dbReference type="GO" id="GO:0046872">
    <property type="term" value="F:metal ion binding"/>
    <property type="evidence" value="ECO:0007669"/>
    <property type="project" value="UniProtKB-KW"/>
</dbReference>
<dbReference type="PRINTS" id="PR01550">
    <property type="entry name" value="TOP6AFAMILY"/>
</dbReference>
<comment type="catalytic activity">
    <reaction evidence="1 12">
        <text>ATP-dependent breakage, passage and rejoining of double-stranded DNA.</text>
        <dbReference type="EC" id="5.6.2.2"/>
    </reaction>
</comment>
<evidence type="ECO:0000256" key="4">
    <source>
        <dbReference type="ARBA" id="ARBA00006559"/>
    </source>
</evidence>
<dbReference type="GO" id="GO:0003918">
    <property type="term" value="F:DNA topoisomerase type II (double strand cut, ATP-hydrolyzing) activity"/>
    <property type="evidence" value="ECO:0007669"/>
    <property type="project" value="UniProtKB-UniRule"/>
</dbReference>
<keyword evidence="8 12" id="KW-0799">Topoisomerase</keyword>
<evidence type="ECO:0000259" key="14">
    <source>
        <dbReference type="Pfam" id="PF04406"/>
    </source>
</evidence>
<comment type="subcellular location">
    <subcellularLocation>
        <location evidence="3">Nucleus</location>
    </subcellularLocation>
</comment>
<evidence type="ECO:0000256" key="10">
    <source>
        <dbReference type="ARBA" id="ARBA00023235"/>
    </source>
</evidence>
<evidence type="ECO:0000256" key="7">
    <source>
        <dbReference type="ARBA" id="ARBA00022842"/>
    </source>
</evidence>
<organism evidence="16 17">
    <name type="scientific">Lecanosticta acicola</name>
    <dbReference type="NCBI Taxonomy" id="111012"/>
    <lineage>
        <taxon>Eukaryota</taxon>
        <taxon>Fungi</taxon>
        <taxon>Dikarya</taxon>
        <taxon>Ascomycota</taxon>
        <taxon>Pezizomycotina</taxon>
        <taxon>Dothideomycetes</taxon>
        <taxon>Dothideomycetidae</taxon>
        <taxon>Mycosphaerellales</taxon>
        <taxon>Mycosphaerellaceae</taxon>
        <taxon>Lecanosticta</taxon>
    </lineage>
</organism>
<comment type="similarity">
    <text evidence="4 12">Belongs to the TOP6A family.</text>
</comment>
<feature type="domain" description="Topoisomerase 6 subunit A/Spo11 TOPRIM" evidence="15">
    <location>
        <begin position="219"/>
        <end position="386"/>
    </location>
</feature>
<dbReference type="PRINTS" id="PR01551">
    <property type="entry name" value="SPO11HOMOLOG"/>
</dbReference>
<reference evidence="16" key="1">
    <citation type="submission" date="2023-11" db="EMBL/GenBank/DDBJ databases">
        <authorList>
            <person name="Alioto T."/>
            <person name="Alioto T."/>
            <person name="Gomez Garrido J."/>
        </authorList>
    </citation>
    <scope>NUCLEOTIDE SEQUENCE</scope>
</reference>
<dbReference type="GO" id="GO:0005524">
    <property type="term" value="F:ATP binding"/>
    <property type="evidence" value="ECO:0007669"/>
    <property type="project" value="InterPro"/>
</dbReference>
<dbReference type="Pfam" id="PF21180">
    <property type="entry name" value="TOP6A-Spo11_Toprim"/>
    <property type="match status" value="1"/>
</dbReference>
<comment type="cofactor">
    <cofactor evidence="2">
        <name>Mg(2+)</name>
        <dbReference type="ChEBI" id="CHEBI:18420"/>
    </cofactor>
</comment>
<proteinExistence type="inferred from homology"/>
<accession>A0AAI8YZ31</accession>
<dbReference type="CDD" id="cd00223">
    <property type="entry name" value="TOPRIM_TopoIIB_SPO"/>
    <property type="match status" value="1"/>
</dbReference>
<dbReference type="Proteomes" id="UP001296104">
    <property type="component" value="Unassembled WGS sequence"/>
</dbReference>
<feature type="active site" description="O-(5'-phospho-DNA)-tyrosine intermediate" evidence="12">
    <location>
        <position position="137"/>
    </location>
</feature>
<dbReference type="InterPro" id="IPR036078">
    <property type="entry name" value="Spo11/TopoVI_A_sf"/>
</dbReference>
<keyword evidence="17" id="KW-1185">Reference proteome</keyword>
<evidence type="ECO:0000256" key="6">
    <source>
        <dbReference type="ARBA" id="ARBA00022723"/>
    </source>
</evidence>
<dbReference type="PANTHER" id="PTHR10848:SF0">
    <property type="entry name" value="MEIOTIC RECOMBINATION PROTEIN SPO11"/>
    <property type="match status" value="1"/>
</dbReference>
<dbReference type="SUPFAM" id="SSF56726">
    <property type="entry name" value="DNA topoisomerase IV, alpha subunit"/>
    <property type="match status" value="1"/>
</dbReference>
<dbReference type="GO" id="GO:0007131">
    <property type="term" value="P:reciprocal meiotic recombination"/>
    <property type="evidence" value="ECO:0007669"/>
    <property type="project" value="TreeGrafter"/>
</dbReference>
<keyword evidence="10 12" id="KW-0413">Isomerase</keyword>
<dbReference type="GO" id="GO:0042138">
    <property type="term" value="P:meiotic DNA double-strand break formation"/>
    <property type="evidence" value="ECO:0007669"/>
    <property type="project" value="InterPro"/>
</dbReference>
<evidence type="ECO:0000256" key="8">
    <source>
        <dbReference type="ARBA" id="ARBA00023029"/>
    </source>
</evidence>
<dbReference type="GO" id="GO:0000228">
    <property type="term" value="C:nuclear chromosome"/>
    <property type="evidence" value="ECO:0007669"/>
    <property type="project" value="TreeGrafter"/>
</dbReference>
<dbReference type="GO" id="GO:0003677">
    <property type="term" value="F:DNA binding"/>
    <property type="evidence" value="ECO:0007669"/>
    <property type="project" value="UniProtKB-UniRule"/>
</dbReference>
<dbReference type="EC" id="5.6.2.2" evidence="5"/>
<dbReference type="Gene3D" id="3.40.1360.10">
    <property type="match status" value="1"/>
</dbReference>
<dbReference type="InterPro" id="IPR034136">
    <property type="entry name" value="TOPRIM_Topo6A/Spo11"/>
</dbReference>
<dbReference type="PROSITE" id="PS52041">
    <property type="entry name" value="TOPO_IIB"/>
    <property type="match status" value="1"/>
</dbReference>
<dbReference type="InterPro" id="IPR013048">
    <property type="entry name" value="Meiotic_Spo11"/>
</dbReference>
<evidence type="ECO:0000256" key="3">
    <source>
        <dbReference type="ARBA" id="ARBA00004123"/>
    </source>
</evidence>
<protein>
    <recommendedName>
        <fullName evidence="5">DNA topoisomerase (ATP-hydrolyzing)</fullName>
        <ecNumber evidence="5">5.6.2.2</ecNumber>
    </recommendedName>
</protein>
<evidence type="ECO:0000256" key="5">
    <source>
        <dbReference type="ARBA" id="ARBA00012895"/>
    </source>
</evidence>
<dbReference type="EMBL" id="CAVMBE010000026">
    <property type="protein sequence ID" value="CAK4016770.1"/>
    <property type="molecule type" value="Genomic_DNA"/>
</dbReference>
<dbReference type="InterPro" id="IPR002815">
    <property type="entry name" value="Spo11/TopoVI_A"/>
</dbReference>
<sequence>MEDEDFRDLFGEAELLRDSARESLTDAPPPHQDNHAPAQGFQRQSRREDRVYPNADVIDKIEDMLEPIVDAMLNEKDQYSITLRTRNRTSSSGTRQLRFPAKTADEAWRFAVVVRILELMHEALRNDAVISKRDLYYRDPALFGYQSTVDRYVDDIALTFGVPRSSLNVTAVAKGLLAGAVSFCRKDGSTVDAFNDREGILVPSLKDVLSVMMQNVRWILVIEKEASFRSIAASSFWDVISARGIIITGKGYPDLSTRAMLHFLVTPSARNGFVSPPVFGLVDFDPDGIAILSIYRHGSQSLAHESKKHAVPQLQWLGLRSEHLALGHGAHLTQGLLTLTPRDRRKALDMLANRESLRTSDGWETGHELQRMLQMNTKAEIQLLDAVPDGMAQLLRSTLCKL</sequence>
<evidence type="ECO:0000256" key="9">
    <source>
        <dbReference type="ARBA" id="ARBA00023125"/>
    </source>
</evidence>
<keyword evidence="6" id="KW-0479">Metal-binding</keyword>
<gene>
    <name evidence="16" type="ORF">LECACI_7A004605</name>
</gene>
<dbReference type="InterPro" id="IPR036388">
    <property type="entry name" value="WH-like_DNA-bd_sf"/>
</dbReference>